<dbReference type="OMA" id="PQCDLWR"/>
<feature type="compositionally biased region" description="Polar residues" evidence="2">
    <location>
        <begin position="25"/>
        <end position="36"/>
    </location>
</feature>
<dbReference type="InterPro" id="IPR002018">
    <property type="entry name" value="CarbesteraseB"/>
</dbReference>
<gene>
    <name evidence="5" type="ORF">HPB52_002319</name>
</gene>
<evidence type="ECO:0000256" key="3">
    <source>
        <dbReference type="SAM" id="Phobius"/>
    </source>
</evidence>
<dbReference type="PANTHER" id="PTHR11559">
    <property type="entry name" value="CARBOXYLESTERASE"/>
    <property type="match status" value="1"/>
</dbReference>
<dbReference type="OrthoDB" id="408631at2759"/>
<sequence length="662" mass="71454">MSLLRGAHRPYSHLDDEDDLVRYTDTQQDSRNSPTASAAPASRLVDHAQRSRRHYWSTSGAAGSQQGRCSPKMCVLVAVTTLVTLTVLVTVAAGVIATTVSPSSSSASTASTGDASGTTSVWSSGGSGRSLEDVVRARTPGCGEIAGVIEDGAFVFKALRYAEAPVGERRWRKPQPSTAQSCVAGRRAEHFGSACLQANPVTKKFEGSEDCLFLNVWTPRIDPTASMDVLVWIHGGFLQLGSGHQPGLSPSGRLAKVTNAVLVSFNYRLGPLGFLALAALGNEVNHGLWDAALALTWVRDNIRSLGGDPEKVTVVGADAGASLALAILAAGPQAGWDRLFRAAWLDGPSSVLNRTYAQVAKHNKAFFQQRSGCSNATCLRALSGHDVIKAHLGKDDPSFRIRDQNDLPIQGIFPEQFLVVDGTLLTKPPLEMIEGNSKCDIPILIGSSSQAVDIWPGPDDLSHWSWNQYKKYVTTSLDSFGSGITQMALQLYNFTNATDPGNTPELVYTTMVTDLRVACPLANMASNLATAFQSPVYRYVSEIRPSKPVNILGHEAPYSLHPWTLAAFFGLQGHFLGEGDGDGTPQEEPDLALRDVVREMALRFVRSAGRSVPVADWMRYPKTVALLRGANATWEVVPTTSYKKTECKFWTSEGLTQYAWIS</sequence>
<keyword evidence="3" id="KW-0812">Transmembrane</keyword>
<dbReference type="Proteomes" id="UP000821837">
    <property type="component" value="Unassembled WGS sequence"/>
</dbReference>
<name>A0A9D4Q485_RHISA</name>
<reference evidence="5" key="2">
    <citation type="submission" date="2021-09" db="EMBL/GenBank/DDBJ databases">
        <authorList>
            <person name="Jia N."/>
            <person name="Wang J."/>
            <person name="Shi W."/>
            <person name="Du L."/>
            <person name="Sun Y."/>
            <person name="Zhan W."/>
            <person name="Jiang J."/>
            <person name="Wang Q."/>
            <person name="Zhang B."/>
            <person name="Ji P."/>
            <person name="Sakyi L.B."/>
            <person name="Cui X."/>
            <person name="Yuan T."/>
            <person name="Jiang B."/>
            <person name="Yang W."/>
            <person name="Lam T.T.-Y."/>
            <person name="Chang Q."/>
            <person name="Ding S."/>
            <person name="Wang X."/>
            <person name="Zhu J."/>
            <person name="Ruan X."/>
            <person name="Zhao L."/>
            <person name="Wei J."/>
            <person name="Que T."/>
            <person name="Du C."/>
            <person name="Cheng J."/>
            <person name="Dai P."/>
            <person name="Han X."/>
            <person name="Huang E."/>
            <person name="Gao Y."/>
            <person name="Liu J."/>
            <person name="Shao H."/>
            <person name="Ye R."/>
            <person name="Li L."/>
            <person name="Wei W."/>
            <person name="Wang X."/>
            <person name="Wang C."/>
            <person name="Huo Q."/>
            <person name="Li W."/>
            <person name="Guo W."/>
            <person name="Chen H."/>
            <person name="Chen S."/>
            <person name="Zhou L."/>
            <person name="Zhou L."/>
            <person name="Ni X."/>
            <person name="Tian J."/>
            <person name="Zhou Y."/>
            <person name="Sheng Y."/>
            <person name="Liu T."/>
            <person name="Pan Y."/>
            <person name="Xia L."/>
            <person name="Li J."/>
            <person name="Zhao F."/>
            <person name="Cao W."/>
        </authorList>
    </citation>
    <scope>NUCLEOTIDE SEQUENCE</scope>
    <source>
        <strain evidence="5">Rsan-2018</strain>
        <tissue evidence="5">Larvae</tissue>
    </source>
</reference>
<keyword evidence="3" id="KW-0472">Membrane</keyword>
<accession>A0A9D4Q485</accession>
<dbReference type="VEuPathDB" id="VectorBase:RSAN_035923"/>
<feature type="transmembrane region" description="Helical" evidence="3">
    <location>
        <begin position="74"/>
        <end position="97"/>
    </location>
</feature>
<evidence type="ECO:0000313" key="6">
    <source>
        <dbReference type="Proteomes" id="UP000821837"/>
    </source>
</evidence>
<keyword evidence="3" id="KW-1133">Transmembrane helix</keyword>
<evidence type="ECO:0000259" key="4">
    <source>
        <dbReference type="Pfam" id="PF00135"/>
    </source>
</evidence>
<dbReference type="Gene3D" id="3.40.50.1820">
    <property type="entry name" value="alpha/beta hydrolase"/>
    <property type="match status" value="1"/>
</dbReference>
<evidence type="ECO:0000313" key="5">
    <source>
        <dbReference type="EMBL" id="KAH7967776.1"/>
    </source>
</evidence>
<feature type="domain" description="Carboxylesterase type B" evidence="4">
    <location>
        <begin position="139"/>
        <end position="620"/>
    </location>
</feature>
<dbReference type="AlphaFoldDB" id="A0A9D4Q485"/>
<keyword evidence="6" id="KW-1185">Reference proteome</keyword>
<dbReference type="Pfam" id="PF00135">
    <property type="entry name" value="COesterase"/>
    <property type="match status" value="1"/>
</dbReference>
<dbReference type="InterPro" id="IPR019819">
    <property type="entry name" value="Carboxylesterase_B_CS"/>
</dbReference>
<organism evidence="5 6">
    <name type="scientific">Rhipicephalus sanguineus</name>
    <name type="common">Brown dog tick</name>
    <name type="synonym">Ixodes sanguineus</name>
    <dbReference type="NCBI Taxonomy" id="34632"/>
    <lineage>
        <taxon>Eukaryota</taxon>
        <taxon>Metazoa</taxon>
        <taxon>Ecdysozoa</taxon>
        <taxon>Arthropoda</taxon>
        <taxon>Chelicerata</taxon>
        <taxon>Arachnida</taxon>
        <taxon>Acari</taxon>
        <taxon>Parasitiformes</taxon>
        <taxon>Ixodida</taxon>
        <taxon>Ixodoidea</taxon>
        <taxon>Ixodidae</taxon>
        <taxon>Rhipicephalinae</taxon>
        <taxon>Rhipicephalus</taxon>
        <taxon>Rhipicephalus</taxon>
    </lineage>
</organism>
<dbReference type="InterPro" id="IPR050309">
    <property type="entry name" value="Type-B_Carboxylest/Lipase"/>
</dbReference>
<feature type="region of interest" description="Disordered" evidence="2">
    <location>
        <begin position="25"/>
        <end position="67"/>
    </location>
</feature>
<dbReference type="SUPFAM" id="SSF53474">
    <property type="entry name" value="alpha/beta-Hydrolases"/>
    <property type="match status" value="1"/>
</dbReference>
<dbReference type="EMBL" id="JABSTV010001248">
    <property type="protein sequence ID" value="KAH7967776.1"/>
    <property type="molecule type" value="Genomic_DNA"/>
</dbReference>
<keyword evidence="1" id="KW-0325">Glycoprotein</keyword>
<protein>
    <recommendedName>
        <fullName evidence="4">Carboxylesterase type B domain-containing protein</fullName>
    </recommendedName>
</protein>
<evidence type="ECO:0000256" key="2">
    <source>
        <dbReference type="SAM" id="MobiDB-lite"/>
    </source>
</evidence>
<reference evidence="5" key="1">
    <citation type="journal article" date="2020" name="Cell">
        <title>Large-Scale Comparative Analyses of Tick Genomes Elucidate Their Genetic Diversity and Vector Capacities.</title>
        <authorList>
            <consortium name="Tick Genome and Microbiome Consortium (TIGMIC)"/>
            <person name="Jia N."/>
            <person name="Wang J."/>
            <person name="Shi W."/>
            <person name="Du L."/>
            <person name="Sun Y."/>
            <person name="Zhan W."/>
            <person name="Jiang J.F."/>
            <person name="Wang Q."/>
            <person name="Zhang B."/>
            <person name="Ji P."/>
            <person name="Bell-Sakyi L."/>
            <person name="Cui X.M."/>
            <person name="Yuan T.T."/>
            <person name="Jiang B.G."/>
            <person name="Yang W.F."/>
            <person name="Lam T.T."/>
            <person name="Chang Q.C."/>
            <person name="Ding S.J."/>
            <person name="Wang X.J."/>
            <person name="Zhu J.G."/>
            <person name="Ruan X.D."/>
            <person name="Zhao L."/>
            <person name="Wei J.T."/>
            <person name="Ye R.Z."/>
            <person name="Que T.C."/>
            <person name="Du C.H."/>
            <person name="Zhou Y.H."/>
            <person name="Cheng J.X."/>
            <person name="Dai P.F."/>
            <person name="Guo W.B."/>
            <person name="Han X.H."/>
            <person name="Huang E.J."/>
            <person name="Li L.F."/>
            <person name="Wei W."/>
            <person name="Gao Y.C."/>
            <person name="Liu J.Z."/>
            <person name="Shao H.Z."/>
            <person name="Wang X."/>
            <person name="Wang C.C."/>
            <person name="Yang T.C."/>
            <person name="Huo Q.B."/>
            <person name="Li W."/>
            <person name="Chen H.Y."/>
            <person name="Chen S.E."/>
            <person name="Zhou L.G."/>
            <person name="Ni X.B."/>
            <person name="Tian J.H."/>
            <person name="Sheng Y."/>
            <person name="Liu T."/>
            <person name="Pan Y.S."/>
            <person name="Xia L.Y."/>
            <person name="Li J."/>
            <person name="Zhao F."/>
            <person name="Cao W.C."/>
        </authorList>
    </citation>
    <scope>NUCLEOTIDE SEQUENCE</scope>
    <source>
        <strain evidence="5">Rsan-2018</strain>
    </source>
</reference>
<feature type="region of interest" description="Disordered" evidence="2">
    <location>
        <begin position="101"/>
        <end position="130"/>
    </location>
</feature>
<comment type="caution">
    <text evidence="5">The sequence shown here is derived from an EMBL/GenBank/DDBJ whole genome shotgun (WGS) entry which is preliminary data.</text>
</comment>
<dbReference type="PROSITE" id="PS00941">
    <property type="entry name" value="CARBOXYLESTERASE_B_2"/>
    <property type="match status" value="1"/>
</dbReference>
<proteinExistence type="predicted"/>
<dbReference type="InterPro" id="IPR029058">
    <property type="entry name" value="AB_hydrolase_fold"/>
</dbReference>
<feature type="compositionally biased region" description="Polar residues" evidence="2">
    <location>
        <begin position="56"/>
        <end position="67"/>
    </location>
</feature>
<evidence type="ECO:0000256" key="1">
    <source>
        <dbReference type="ARBA" id="ARBA00023180"/>
    </source>
</evidence>
<feature type="compositionally biased region" description="Low complexity" evidence="2">
    <location>
        <begin position="101"/>
        <end position="124"/>
    </location>
</feature>